<evidence type="ECO:0000256" key="5">
    <source>
        <dbReference type="ARBA" id="ARBA00022842"/>
    </source>
</evidence>
<dbReference type="PROSITE" id="PS51257">
    <property type="entry name" value="PROKAR_LIPOPROTEIN"/>
    <property type="match status" value="1"/>
</dbReference>
<evidence type="ECO:0000256" key="1">
    <source>
        <dbReference type="ARBA" id="ARBA00001946"/>
    </source>
</evidence>
<evidence type="ECO:0000259" key="8">
    <source>
        <dbReference type="Pfam" id="PF02878"/>
    </source>
</evidence>
<keyword evidence="11" id="KW-1185">Reference proteome</keyword>
<evidence type="ECO:0000313" key="10">
    <source>
        <dbReference type="EMBL" id="AEI96533.1"/>
    </source>
</evidence>
<dbReference type="Proteomes" id="UP000001353">
    <property type="component" value="Plasmid pRLO149_63"/>
</dbReference>
<organism evidence="10 11">
    <name type="scientific">Roseobacter litoralis (strain ATCC 49566 / DSM 6996 / JCM 21268 / NBRC 15278 / OCh 149)</name>
    <dbReference type="NCBI Taxonomy" id="391595"/>
    <lineage>
        <taxon>Bacteria</taxon>
        <taxon>Pseudomonadati</taxon>
        <taxon>Pseudomonadota</taxon>
        <taxon>Alphaproteobacteria</taxon>
        <taxon>Rhodobacterales</taxon>
        <taxon>Roseobacteraceae</taxon>
        <taxon>Roseobacter</taxon>
    </lineage>
</organism>
<dbReference type="InterPro" id="IPR005845">
    <property type="entry name" value="A-D-PHexomutase_a/b/a-II"/>
</dbReference>
<keyword evidence="4 7" id="KW-0479">Metal-binding</keyword>
<protein>
    <submittedName>
        <fullName evidence="10">Phosphomannomutase RfbK</fullName>
        <ecNumber evidence="10">5.4.2.8</ecNumber>
    </submittedName>
</protein>
<dbReference type="InterPro" id="IPR036900">
    <property type="entry name" value="A-D-PHexomutase_C_sf"/>
</dbReference>
<sequence length="464" mass="49384">MTVKFGTSGLRGLVTGMTPTLIASYVQAFLMACDTRSVLCVGRDLRPSSPRIANNVIEAARASGVRVIDCGTLPTPALALAAQTAGGGAVMVTGSHIPADRNGLKFYTVTGEITKADEETIMQHLPDVPSPQGTPGGPLSTDSSALQAYVSRYIDAFGPKALSGQRIGVYTHSAVGRDALIQIITELGAEVIELGRSDDFIPVDTEAVDPEVRAQIKMWVKGHGLNALISTDGDSDRPLLADETGRIVPGDILGQITAEALGAEVIATPISSNSGVTQKGFDAVHLTRIGSPFVIAAMENAQGRIVGYEANGGFLLGFDAMGPTGPIPALLTRDCTLPIVMTLYAGRKSIAARVSQEPPVVTIADRLQGLDPDKSKRLIEQWQKYPAARAAFLNSLGKEELRLDLMDGVRMILTDGDVIHIRSSKNAPELRLYLETKSHASAYALCSEALKLLKKHCKYRDRPC</sequence>
<dbReference type="PANTHER" id="PTHR42946:SF1">
    <property type="entry name" value="PHOSPHOGLUCOMUTASE (ALPHA-D-GLUCOSE-1,6-BISPHOSPHATE-DEPENDENT)"/>
    <property type="match status" value="1"/>
</dbReference>
<dbReference type="Pfam" id="PF02879">
    <property type="entry name" value="PGM_PMM_II"/>
    <property type="match status" value="1"/>
</dbReference>
<feature type="domain" description="Alpha-D-phosphohexomutase alpha/beta/alpha" evidence="8">
    <location>
        <begin position="3"/>
        <end position="125"/>
    </location>
</feature>
<dbReference type="EC" id="5.4.2.8" evidence="10"/>
<dbReference type="GO" id="GO:0004615">
    <property type="term" value="F:phosphomannomutase activity"/>
    <property type="evidence" value="ECO:0007669"/>
    <property type="project" value="UniProtKB-EC"/>
</dbReference>
<dbReference type="InterPro" id="IPR016055">
    <property type="entry name" value="A-D-PHexomutase_a/b/a-I/II/III"/>
</dbReference>
<keyword evidence="5 7" id="KW-0460">Magnesium</keyword>
<reference evidence="10 11" key="1">
    <citation type="journal article" date="2011" name="BMC Genomics">
        <title>Comparative genome analysis and genome-guided physiological analysis of Roseobacter litoralis.</title>
        <authorList>
            <person name="Kalhoefer D."/>
            <person name="Thole S."/>
            <person name="Voget S."/>
            <person name="Lehmann R."/>
            <person name="Liesegang H."/>
            <person name="Wollher A."/>
            <person name="Daniel R."/>
            <person name="Simon M."/>
            <person name="Brinkhoff T."/>
        </authorList>
    </citation>
    <scope>NUCLEOTIDE SEQUENCE [LARGE SCALE GENOMIC DNA]</scope>
    <source>
        <strain evidence="11">ATCC 49566 / DSM 6996 / JCM 21268 / NBRC 15278 / OCh 149</strain>
    </source>
</reference>
<evidence type="ECO:0000256" key="6">
    <source>
        <dbReference type="ARBA" id="ARBA00023235"/>
    </source>
</evidence>
<dbReference type="RefSeq" id="WP_013959941.1">
    <property type="nucleotide sequence ID" value="NC_015729.1"/>
</dbReference>
<evidence type="ECO:0000256" key="7">
    <source>
        <dbReference type="RuleBase" id="RU004326"/>
    </source>
</evidence>
<dbReference type="AlphaFoldDB" id="F7ZMJ6"/>
<keyword evidence="3" id="KW-0597">Phosphoprotein</keyword>
<dbReference type="InterPro" id="IPR016066">
    <property type="entry name" value="A-D-PHexomutase_CS"/>
</dbReference>
<dbReference type="eggNOG" id="COG1109">
    <property type="taxonomic scope" value="Bacteria"/>
</dbReference>
<comment type="similarity">
    <text evidence="2 7">Belongs to the phosphohexose mutase family.</text>
</comment>
<name>F7ZMJ6_ROSLO</name>
<proteinExistence type="inferred from homology"/>
<comment type="cofactor">
    <cofactor evidence="1">
        <name>Mg(2+)</name>
        <dbReference type="ChEBI" id="CHEBI:18420"/>
    </cofactor>
</comment>
<dbReference type="SUPFAM" id="SSF53738">
    <property type="entry name" value="Phosphoglucomutase, first 3 domains"/>
    <property type="match status" value="2"/>
</dbReference>
<dbReference type="SUPFAM" id="SSF55957">
    <property type="entry name" value="Phosphoglucomutase, C-terminal domain"/>
    <property type="match status" value="1"/>
</dbReference>
<dbReference type="Gene3D" id="3.40.120.10">
    <property type="entry name" value="Alpha-D-Glucose-1,6-Bisphosphate, subunit A, domain 3"/>
    <property type="match status" value="3"/>
</dbReference>
<keyword evidence="10" id="KW-0614">Plasmid</keyword>
<dbReference type="GO" id="GO:0000287">
    <property type="term" value="F:magnesium ion binding"/>
    <property type="evidence" value="ECO:0007669"/>
    <property type="project" value="InterPro"/>
</dbReference>
<evidence type="ECO:0000256" key="4">
    <source>
        <dbReference type="ARBA" id="ARBA00022723"/>
    </source>
</evidence>
<geneLocation type="plasmid" evidence="10 11">
    <name>pRLO149_63</name>
</geneLocation>
<dbReference type="EMBL" id="CP002626">
    <property type="protein sequence ID" value="AEI96533.1"/>
    <property type="molecule type" value="Genomic_DNA"/>
</dbReference>
<evidence type="ECO:0000256" key="3">
    <source>
        <dbReference type="ARBA" id="ARBA00022553"/>
    </source>
</evidence>
<evidence type="ECO:0000256" key="2">
    <source>
        <dbReference type="ARBA" id="ARBA00010231"/>
    </source>
</evidence>
<dbReference type="PANTHER" id="PTHR42946">
    <property type="entry name" value="PHOSPHOHEXOSE MUTASE"/>
    <property type="match status" value="1"/>
</dbReference>
<keyword evidence="6 10" id="KW-0413">Isomerase</keyword>
<dbReference type="GO" id="GO:0005975">
    <property type="term" value="P:carbohydrate metabolic process"/>
    <property type="evidence" value="ECO:0007669"/>
    <property type="project" value="InterPro"/>
</dbReference>
<evidence type="ECO:0000259" key="9">
    <source>
        <dbReference type="Pfam" id="PF02879"/>
    </source>
</evidence>
<dbReference type="InterPro" id="IPR005844">
    <property type="entry name" value="A-D-PHexomutase_a/b/a-I"/>
</dbReference>
<dbReference type="KEGG" id="rli:RLO149_p630140"/>
<evidence type="ECO:0000313" key="11">
    <source>
        <dbReference type="Proteomes" id="UP000001353"/>
    </source>
</evidence>
<dbReference type="CDD" id="cd03088">
    <property type="entry name" value="ManB"/>
    <property type="match status" value="1"/>
</dbReference>
<dbReference type="PROSITE" id="PS00710">
    <property type="entry name" value="PGM_PMM"/>
    <property type="match status" value="1"/>
</dbReference>
<dbReference type="InterPro" id="IPR050060">
    <property type="entry name" value="Phosphoglucosamine_mutase"/>
</dbReference>
<feature type="domain" description="Alpha-D-phosphohexomutase alpha/beta/alpha" evidence="9">
    <location>
        <begin position="148"/>
        <end position="245"/>
    </location>
</feature>
<accession>F7ZMJ6</accession>
<gene>
    <name evidence="10" type="primary">rfbK</name>
    <name evidence="10" type="ordered locus">RLO149_p630140</name>
</gene>
<dbReference type="Gene3D" id="3.30.310.50">
    <property type="entry name" value="Alpha-D-phosphohexomutase, C-terminal domain"/>
    <property type="match status" value="1"/>
</dbReference>
<dbReference type="OrthoDB" id="9803322at2"/>
<dbReference type="HOGENOM" id="CLU_045514_1_0_5"/>
<dbReference type="Pfam" id="PF02878">
    <property type="entry name" value="PGM_PMM_I"/>
    <property type="match status" value="1"/>
</dbReference>